<evidence type="ECO:0000313" key="2">
    <source>
        <dbReference type="Proteomes" id="UP001445335"/>
    </source>
</evidence>
<comment type="caution">
    <text evidence="1">The sequence shown here is derived from an EMBL/GenBank/DDBJ whole genome shotgun (WGS) entry which is preliminary data.</text>
</comment>
<evidence type="ECO:0008006" key="3">
    <source>
        <dbReference type="Google" id="ProtNLM"/>
    </source>
</evidence>
<reference evidence="1 2" key="1">
    <citation type="journal article" date="2024" name="Nat. Commun.">
        <title>Phylogenomics reveals the evolutionary origins of lichenization in chlorophyte algae.</title>
        <authorList>
            <person name="Puginier C."/>
            <person name="Libourel C."/>
            <person name="Otte J."/>
            <person name="Skaloud P."/>
            <person name="Haon M."/>
            <person name="Grisel S."/>
            <person name="Petersen M."/>
            <person name="Berrin J.G."/>
            <person name="Delaux P.M."/>
            <person name="Dal Grande F."/>
            <person name="Keller J."/>
        </authorList>
    </citation>
    <scope>NUCLEOTIDE SEQUENCE [LARGE SCALE GENOMIC DNA]</scope>
    <source>
        <strain evidence="1 2">SAG 245.80</strain>
    </source>
</reference>
<dbReference type="InterPro" id="IPR019587">
    <property type="entry name" value="Polyketide_cyclase/dehydratase"/>
</dbReference>
<accession>A0AAW1QIP3</accession>
<dbReference type="AlphaFoldDB" id="A0AAW1QIP3"/>
<gene>
    <name evidence="1" type="ORF">WJX81_006291</name>
</gene>
<dbReference type="EMBL" id="JALJOU010000103">
    <property type="protein sequence ID" value="KAK9821334.1"/>
    <property type="molecule type" value="Genomic_DNA"/>
</dbReference>
<name>A0AAW1QIP3_9CHLO</name>
<dbReference type="Gene3D" id="3.30.530.20">
    <property type="match status" value="1"/>
</dbReference>
<dbReference type="CDD" id="cd07821">
    <property type="entry name" value="PYR_PYL_RCAR_like"/>
    <property type="match status" value="1"/>
</dbReference>
<dbReference type="PANTHER" id="PTHR39332">
    <property type="entry name" value="BLL4707 PROTEIN"/>
    <property type="match status" value="1"/>
</dbReference>
<dbReference type="PANTHER" id="PTHR39332:SF7">
    <property type="entry name" value="SRPBCC FAMILY PROTEIN"/>
    <property type="match status" value="1"/>
</dbReference>
<dbReference type="SUPFAM" id="SSF55961">
    <property type="entry name" value="Bet v1-like"/>
    <property type="match status" value="1"/>
</dbReference>
<keyword evidence="2" id="KW-1185">Reference proteome</keyword>
<evidence type="ECO:0000313" key="1">
    <source>
        <dbReference type="EMBL" id="KAK9821334.1"/>
    </source>
</evidence>
<dbReference type="Pfam" id="PF10604">
    <property type="entry name" value="Polyketide_cyc2"/>
    <property type="match status" value="1"/>
</dbReference>
<sequence>MRVVHEEACDSTNACLCHIAVHVSGVVEADCHRVWAAVRDFGSVSKWFPAAEESVLQAGDEHTVVGAVRHVAFHKAGSLRGFYEQLVALDEGAFRQTVRVISHPDNSNPFPGCFLNYVATIELFEVTLGAPSGGPATLVDFHGTFDTDPHLVGFMRRALRLRYEAGVRGLEALMTQRELPLAMDSLPGMRALIGVLPMAVAGERQRGGEWRSCANVANASSVLSDFGPERSAVTCVNGRAASSAPASGLQIDAWPSRYGPLLAAAEAAENEALWAALRQQLEQQNQVESVFR</sequence>
<proteinExistence type="predicted"/>
<dbReference type="Proteomes" id="UP001445335">
    <property type="component" value="Unassembled WGS sequence"/>
</dbReference>
<organism evidence="1 2">
    <name type="scientific">Elliptochloris bilobata</name>
    <dbReference type="NCBI Taxonomy" id="381761"/>
    <lineage>
        <taxon>Eukaryota</taxon>
        <taxon>Viridiplantae</taxon>
        <taxon>Chlorophyta</taxon>
        <taxon>core chlorophytes</taxon>
        <taxon>Trebouxiophyceae</taxon>
        <taxon>Trebouxiophyceae incertae sedis</taxon>
        <taxon>Elliptochloris clade</taxon>
        <taxon>Elliptochloris</taxon>
    </lineage>
</organism>
<dbReference type="InterPro" id="IPR023393">
    <property type="entry name" value="START-like_dom_sf"/>
</dbReference>
<protein>
    <recommendedName>
        <fullName evidence="3">SRPBCC family protein</fullName>
    </recommendedName>
</protein>